<feature type="compositionally biased region" description="Low complexity" evidence="10">
    <location>
        <begin position="30"/>
        <end position="40"/>
    </location>
</feature>
<dbReference type="AlphaFoldDB" id="A0A0F7SSA8"/>
<dbReference type="InterPro" id="IPR013780">
    <property type="entry name" value="Glyco_hydro_b"/>
</dbReference>
<dbReference type="Gene3D" id="2.60.40.1760">
    <property type="entry name" value="glycosyl hydrolase (family 31)"/>
    <property type="match status" value="1"/>
</dbReference>
<evidence type="ECO:0000256" key="1">
    <source>
        <dbReference type="ARBA" id="ARBA00001657"/>
    </source>
</evidence>
<proteinExistence type="inferred from homology"/>
<evidence type="ECO:0000256" key="11">
    <source>
        <dbReference type="SAM" id="SignalP"/>
    </source>
</evidence>
<dbReference type="EC" id="3.2.1.20" evidence="3"/>
<dbReference type="CDD" id="cd14752">
    <property type="entry name" value="GH31_N"/>
    <property type="match status" value="1"/>
</dbReference>
<dbReference type="Gene3D" id="3.20.20.80">
    <property type="entry name" value="Glycosidases"/>
    <property type="match status" value="2"/>
</dbReference>
<dbReference type="InterPro" id="IPR030459">
    <property type="entry name" value="Glyco_hydro_31_CS"/>
</dbReference>
<dbReference type="Gene3D" id="2.60.40.1180">
    <property type="entry name" value="Golgi alpha-mannosidase II"/>
    <property type="match status" value="2"/>
</dbReference>
<evidence type="ECO:0000256" key="2">
    <source>
        <dbReference type="ARBA" id="ARBA00007806"/>
    </source>
</evidence>
<evidence type="ECO:0000256" key="9">
    <source>
        <dbReference type="RuleBase" id="RU361185"/>
    </source>
</evidence>
<feature type="domain" description="Glycoside hydrolase family 31 N-terminal" evidence="13">
    <location>
        <begin position="137"/>
        <end position="296"/>
    </location>
</feature>
<reference evidence="15" key="1">
    <citation type="submission" date="2014-08" db="EMBL/GenBank/DDBJ databases">
        <authorList>
            <person name="Sharma Rahul"/>
            <person name="Thines Marco"/>
        </authorList>
    </citation>
    <scope>NUCLEOTIDE SEQUENCE</scope>
</reference>
<evidence type="ECO:0000256" key="4">
    <source>
        <dbReference type="ARBA" id="ARBA00022729"/>
    </source>
</evidence>
<evidence type="ECO:0000256" key="3">
    <source>
        <dbReference type="ARBA" id="ARBA00012741"/>
    </source>
</evidence>
<dbReference type="InterPro" id="IPR000322">
    <property type="entry name" value="Glyco_hydro_31_TIM"/>
</dbReference>
<keyword evidence="6" id="KW-0325">Glycoprotein</keyword>
<keyword evidence="5 9" id="KW-0378">Hydrolase</keyword>
<evidence type="ECO:0000259" key="14">
    <source>
        <dbReference type="Pfam" id="PF21365"/>
    </source>
</evidence>
<comment type="catalytic activity">
    <reaction evidence="1">
        <text>Hydrolysis of terminal, non-reducing (1-&gt;4)-linked alpha-D-glucose residues with release of alpha-D-glucose.</text>
        <dbReference type="EC" id="3.2.1.20"/>
    </reaction>
</comment>
<dbReference type="Pfam" id="PF13802">
    <property type="entry name" value="Gal_mutarotas_2"/>
    <property type="match status" value="1"/>
</dbReference>
<evidence type="ECO:0000259" key="13">
    <source>
        <dbReference type="Pfam" id="PF13802"/>
    </source>
</evidence>
<comment type="similarity">
    <text evidence="2 9">Belongs to the glycosyl hydrolase 31 family.</text>
</comment>
<dbReference type="EMBL" id="LN483157">
    <property type="protein sequence ID" value="CED83529.1"/>
    <property type="molecule type" value="Genomic_DNA"/>
</dbReference>
<dbReference type="Pfam" id="PF21365">
    <property type="entry name" value="Glyco_hydro_31_3rd"/>
    <property type="match status" value="1"/>
</dbReference>
<dbReference type="GO" id="GO:0090599">
    <property type="term" value="F:alpha-glucosidase activity"/>
    <property type="evidence" value="ECO:0007669"/>
    <property type="project" value="UniProtKB-ARBA"/>
</dbReference>
<evidence type="ECO:0000256" key="8">
    <source>
        <dbReference type="ARBA" id="ARBA00041343"/>
    </source>
</evidence>
<dbReference type="PANTHER" id="PTHR22762">
    <property type="entry name" value="ALPHA-GLUCOSIDASE"/>
    <property type="match status" value="1"/>
</dbReference>
<dbReference type="InterPro" id="IPR017853">
    <property type="entry name" value="GH"/>
</dbReference>
<evidence type="ECO:0000313" key="15">
    <source>
        <dbReference type="EMBL" id="CED83529.1"/>
    </source>
</evidence>
<dbReference type="PANTHER" id="PTHR22762:SF133">
    <property type="entry name" value="P-TYPE DOMAIN-CONTAINING PROTEIN"/>
    <property type="match status" value="1"/>
</dbReference>
<dbReference type="InterPro" id="IPR025887">
    <property type="entry name" value="Glyco_hydro_31_N_dom"/>
</dbReference>
<dbReference type="SUPFAM" id="SSF74650">
    <property type="entry name" value="Galactose mutarotase-like"/>
    <property type="match status" value="1"/>
</dbReference>
<feature type="region of interest" description="Disordered" evidence="10">
    <location>
        <begin position="170"/>
        <end position="192"/>
    </location>
</feature>
<sequence length="990" mass="110368">MSSRFKTTTCGRLLKTAGLPLLLLTSQVSASSPSSFQGPSELLSNQKRYSKRDNTGSYSLNTTACGGYSVSSVDSTGNGLQAHLSLNGEPCRAFGVDYTDLLVDVEYQTQERIRVHIYDADKIEFQVPENIFPKPQSDNGLDLNQTDLVFNHQENPFAFWITRRNASDDETPIFDTRPSSKTSVDYPIEPPYGGVEKVNSSTAVPDESGGLVFEAGYLEISSFLPKDANIFGLGEVVATSGFRRNSSATVQTMWARDVGDPENQNMYGDHPIYIETRFNKNGASSSHGVFLLNSEGMDIVLRDEVIEYRPLGGSLDFYFISGPTPIKVIEQYSEISGRSLLHPYWSYGFHLCRWGYDNITQNREIVQSMKDANLPLETFWNDIDWMDTYRNFVPAPNRFEPADYKAFVDELHANNQHYIPIIDAAIGVVTNDTDVYDTFTAGDAANTYIKNPDGSNYIGKVWPGYTVFPDWFQNSTQDWWTEAFINYSQIVEFDGIWIDMNEPSSFCEGSCGSSADLNNITPPFLLPGQPGAVTLIDGTFPEGYNATLWGYSGNLTINGSLTFNSTPPNYGRPDRRSQLSRRVGQGVDVNTPAYEIHNALDKLAISTVSPNATHLNGDIQDIDVHNLFGYMEGIATFNVWNTYKPNKRPFIVSRSTFPGAGTKVAHWLGDNYSTWKYLRYVNQGVLQFQIYGIPMVGADTCGFAGNTDEELCNRWMQLAAFHPFFRNHNIKSALAQEPFRWDSVAEATRNATAIRYALLPYWYTLFYQASSVGTPPIRALFYEFDQEELLSVDAQFLVGRNVLVTGAMYPNITSVEGYLPGGDDEIWRDWYTHEVIKPTSDDGKYDFPAPLGHIPVTIRSGAIFLLHSEPGMTVYDTRESPYSILVSLDKSSEAEGYAFIDDGESFPVTDSREVHLGAAEGKVYGWTSGSYNVGQKLAQVTVLGVKTEPSTVTFNGQAITTGWTYEADLERFVVTGLQGDLNGGWELDWA</sequence>
<dbReference type="Pfam" id="PF01055">
    <property type="entry name" value="Glyco_hydro_31_2nd"/>
    <property type="match status" value="1"/>
</dbReference>
<feature type="signal peptide" evidence="11">
    <location>
        <begin position="1"/>
        <end position="30"/>
    </location>
</feature>
<dbReference type="PROSITE" id="PS00707">
    <property type="entry name" value="GLYCOSYL_HYDROL_F31_2"/>
    <property type="match status" value="1"/>
</dbReference>
<keyword evidence="7 9" id="KW-0326">Glycosidase</keyword>
<dbReference type="PROSITE" id="PS00129">
    <property type="entry name" value="GLYCOSYL_HYDROL_F31_1"/>
    <property type="match status" value="1"/>
</dbReference>
<evidence type="ECO:0000259" key="12">
    <source>
        <dbReference type="Pfam" id="PF01055"/>
    </source>
</evidence>
<protein>
    <recommendedName>
        <fullName evidence="3">alpha-glucosidase</fullName>
        <ecNumber evidence="3">3.2.1.20</ecNumber>
    </recommendedName>
    <alternativeName>
        <fullName evidence="8">Maltase</fullName>
    </alternativeName>
</protein>
<feature type="region of interest" description="Disordered" evidence="10">
    <location>
        <begin position="30"/>
        <end position="55"/>
    </location>
</feature>
<evidence type="ECO:0000256" key="10">
    <source>
        <dbReference type="SAM" id="MobiDB-lite"/>
    </source>
</evidence>
<accession>A0A0F7SSA8</accession>
<dbReference type="GO" id="GO:0030246">
    <property type="term" value="F:carbohydrate binding"/>
    <property type="evidence" value="ECO:0007669"/>
    <property type="project" value="InterPro"/>
</dbReference>
<evidence type="ECO:0000256" key="5">
    <source>
        <dbReference type="ARBA" id="ARBA00022801"/>
    </source>
</evidence>
<name>A0A0F7SSA8_PHARH</name>
<dbReference type="SUPFAM" id="SSF51011">
    <property type="entry name" value="Glycosyl hydrolase domain"/>
    <property type="match status" value="1"/>
</dbReference>
<feature type="chain" id="PRO_5002522115" description="alpha-glucosidase" evidence="11">
    <location>
        <begin position="31"/>
        <end position="990"/>
    </location>
</feature>
<dbReference type="GO" id="GO:0005975">
    <property type="term" value="P:carbohydrate metabolic process"/>
    <property type="evidence" value="ECO:0007669"/>
    <property type="project" value="InterPro"/>
</dbReference>
<evidence type="ECO:0000256" key="6">
    <source>
        <dbReference type="ARBA" id="ARBA00023180"/>
    </source>
</evidence>
<organism evidence="15">
    <name type="scientific">Phaffia rhodozyma</name>
    <name type="common">Yeast</name>
    <name type="synonym">Xanthophyllomyces dendrorhous</name>
    <dbReference type="NCBI Taxonomy" id="264483"/>
    <lineage>
        <taxon>Eukaryota</taxon>
        <taxon>Fungi</taxon>
        <taxon>Dikarya</taxon>
        <taxon>Basidiomycota</taxon>
        <taxon>Agaricomycotina</taxon>
        <taxon>Tremellomycetes</taxon>
        <taxon>Cystofilobasidiales</taxon>
        <taxon>Mrakiaceae</taxon>
        <taxon>Phaffia</taxon>
    </lineage>
</organism>
<dbReference type="InterPro" id="IPR048395">
    <property type="entry name" value="Glyco_hydro_31_C"/>
</dbReference>
<keyword evidence="4 11" id="KW-0732">Signal</keyword>
<feature type="domain" description="Glycosyl hydrolase family 31 C-terminal" evidence="14">
    <location>
        <begin position="773"/>
        <end position="863"/>
    </location>
</feature>
<dbReference type="InterPro" id="IPR011013">
    <property type="entry name" value="Gal_mutarotase_sf_dom"/>
</dbReference>
<dbReference type="CDD" id="cd06602">
    <property type="entry name" value="GH31_MGAM_SI_GAA"/>
    <property type="match status" value="1"/>
</dbReference>
<evidence type="ECO:0000256" key="7">
    <source>
        <dbReference type="ARBA" id="ARBA00023295"/>
    </source>
</evidence>
<feature type="domain" description="Glycoside hydrolase family 31 TIM barrel" evidence="12">
    <location>
        <begin position="341"/>
        <end position="765"/>
    </location>
</feature>
<dbReference type="InterPro" id="IPR030458">
    <property type="entry name" value="Glyco_hydro_31_AS"/>
</dbReference>
<dbReference type="SUPFAM" id="SSF51445">
    <property type="entry name" value="(Trans)glycosidases"/>
    <property type="match status" value="1"/>
</dbReference>